<comment type="caution">
    <text evidence="5">The sequence shown here is derived from an EMBL/GenBank/DDBJ whole genome shotgun (WGS) entry which is preliminary data.</text>
</comment>
<dbReference type="GO" id="GO:0003887">
    <property type="term" value="F:DNA-directed DNA polymerase activity"/>
    <property type="evidence" value="ECO:0007669"/>
    <property type="project" value="UniProtKB-EC"/>
</dbReference>
<feature type="domain" description="Exonuclease" evidence="4">
    <location>
        <begin position="63"/>
        <end position="224"/>
    </location>
</feature>
<evidence type="ECO:0000256" key="3">
    <source>
        <dbReference type="ARBA" id="ARBA00022839"/>
    </source>
</evidence>
<dbReference type="GO" id="GO:0008408">
    <property type="term" value="F:3'-5' exonuclease activity"/>
    <property type="evidence" value="ECO:0007669"/>
    <property type="project" value="TreeGrafter"/>
</dbReference>
<dbReference type="EMBL" id="JXYS01000007">
    <property type="protein sequence ID" value="KJF18773.1"/>
    <property type="molecule type" value="Genomic_DNA"/>
</dbReference>
<dbReference type="SUPFAM" id="SSF53098">
    <property type="entry name" value="Ribonuclease H-like"/>
    <property type="match status" value="1"/>
</dbReference>
<sequence>MLKSLREKFKDAIQRGNDPAKSNRKLHSEFKQKTTAPAKVADQHKYTKNIDTFIGDLPNLEYDFIALDFETANEDRSSACALGIAAFRGKEIVHNSAILINPRTDRWVFYDIHGIRALDVADAPLFSAILEKLYPILKDTYVIAHNVGFDSEVFRESARACEFSAPGLIWTDSKFGIPTWAQSRYWKLDLIAEKLGLSLDHHNAGSDAKVAGQIWTTGMAEVRGSNRAVLPSKDVLLWPTPASFAVPTGVKITQSAFDSVEADLIMKKYGATVSVDLTRLTFRDEIVWALTVSKRQIGMVKGDSAALLDEALSGSWSEQKANVYLRSNNAYNEDGKAEFLHDVQGPQILGKAPLRIPKHSPLSLIIDPGQLDLIVEKLEGNRKE</sequence>
<dbReference type="PANTHER" id="PTHR30231:SF4">
    <property type="entry name" value="PROTEIN NEN2"/>
    <property type="match status" value="1"/>
</dbReference>
<evidence type="ECO:0000256" key="1">
    <source>
        <dbReference type="ARBA" id="ARBA00022722"/>
    </source>
</evidence>
<dbReference type="PANTHER" id="PTHR30231">
    <property type="entry name" value="DNA POLYMERASE III SUBUNIT EPSILON"/>
    <property type="match status" value="1"/>
</dbReference>
<keyword evidence="1" id="KW-0540">Nuclease</keyword>
<keyword evidence="5" id="KW-0808">Transferase</keyword>
<dbReference type="STRING" id="1280514.AXFE_03820"/>
<name>A0A0D8HLH2_9ACTN</name>
<gene>
    <name evidence="5" type="primary">polC1</name>
    <name evidence="5" type="ORF">AXFE_03820</name>
</gene>
<dbReference type="EC" id="2.7.7.7" evidence="5"/>
<evidence type="ECO:0000313" key="5">
    <source>
        <dbReference type="EMBL" id="KJF18773.1"/>
    </source>
</evidence>
<proteinExistence type="predicted"/>
<dbReference type="Gene3D" id="3.30.420.10">
    <property type="entry name" value="Ribonuclease H-like superfamily/Ribonuclease H"/>
    <property type="match status" value="1"/>
</dbReference>
<keyword evidence="3" id="KW-0269">Exonuclease</keyword>
<dbReference type="Proteomes" id="UP000032360">
    <property type="component" value="Unassembled WGS sequence"/>
</dbReference>
<keyword evidence="2" id="KW-0378">Hydrolase</keyword>
<evidence type="ECO:0000259" key="4">
    <source>
        <dbReference type="SMART" id="SM00479"/>
    </source>
</evidence>
<evidence type="ECO:0000313" key="6">
    <source>
        <dbReference type="Proteomes" id="UP000032360"/>
    </source>
</evidence>
<keyword evidence="6" id="KW-1185">Reference proteome</keyword>
<dbReference type="InterPro" id="IPR013520">
    <property type="entry name" value="Ribonucl_H"/>
</dbReference>
<dbReference type="SMART" id="SM00479">
    <property type="entry name" value="EXOIII"/>
    <property type="match status" value="1"/>
</dbReference>
<organism evidence="5 6">
    <name type="scientific">Acidithrix ferrooxidans</name>
    <dbReference type="NCBI Taxonomy" id="1280514"/>
    <lineage>
        <taxon>Bacteria</taxon>
        <taxon>Bacillati</taxon>
        <taxon>Actinomycetota</taxon>
        <taxon>Acidimicrobiia</taxon>
        <taxon>Acidimicrobiales</taxon>
        <taxon>Acidimicrobiaceae</taxon>
        <taxon>Acidithrix</taxon>
    </lineage>
</organism>
<evidence type="ECO:0000256" key="2">
    <source>
        <dbReference type="ARBA" id="ARBA00022801"/>
    </source>
</evidence>
<keyword evidence="5" id="KW-0548">Nucleotidyltransferase</keyword>
<reference evidence="5 6" key="1">
    <citation type="submission" date="2015-01" db="EMBL/GenBank/DDBJ databases">
        <title>Draft genome of the acidophilic iron oxidizer Acidithrix ferrooxidans strain Py-F3.</title>
        <authorList>
            <person name="Poehlein A."/>
            <person name="Eisen S."/>
            <person name="Schloemann M."/>
            <person name="Johnson B.D."/>
            <person name="Daniel R."/>
            <person name="Muehling M."/>
        </authorList>
    </citation>
    <scope>NUCLEOTIDE SEQUENCE [LARGE SCALE GENOMIC DNA]</scope>
    <source>
        <strain evidence="5 6">Py-F3</strain>
    </source>
</reference>
<dbReference type="Pfam" id="PF00929">
    <property type="entry name" value="RNase_T"/>
    <property type="match status" value="1"/>
</dbReference>
<protein>
    <submittedName>
        <fullName evidence="5">DNA polymerase III PolC-type</fullName>
        <ecNumber evidence="5">2.7.7.7</ecNumber>
    </submittedName>
</protein>
<accession>A0A0D8HLH2</accession>
<dbReference type="AlphaFoldDB" id="A0A0D8HLH2"/>
<dbReference type="InterPro" id="IPR036397">
    <property type="entry name" value="RNaseH_sf"/>
</dbReference>
<dbReference type="InterPro" id="IPR012337">
    <property type="entry name" value="RNaseH-like_sf"/>
</dbReference>
<dbReference type="GO" id="GO:0003676">
    <property type="term" value="F:nucleic acid binding"/>
    <property type="evidence" value="ECO:0007669"/>
    <property type="project" value="InterPro"/>
</dbReference>